<feature type="region of interest" description="Disordered" evidence="1">
    <location>
        <begin position="13"/>
        <end position="108"/>
    </location>
</feature>
<evidence type="ECO:0000256" key="1">
    <source>
        <dbReference type="SAM" id="MobiDB-lite"/>
    </source>
</evidence>
<dbReference type="PROSITE" id="PS50020">
    <property type="entry name" value="WW_DOMAIN_2"/>
    <property type="match status" value="1"/>
</dbReference>
<dbReference type="InParanoid" id="A0A2N3MY30"/>
<evidence type="ECO:0000259" key="2">
    <source>
        <dbReference type="PROSITE" id="PS50020"/>
    </source>
</evidence>
<gene>
    <name evidence="3" type="ORF">jhhlp_008450</name>
</gene>
<dbReference type="Proteomes" id="UP000233524">
    <property type="component" value="Unassembled WGS sequence"/>
</dbReference>
<dbReference type="Gene3D" id="2.20.70.10">
    <property type="match status" value="1"/>
</dbReference>
<reference evidence="3 4" key="1">
    <citation type="journal article" date="2017" name="G3 (Bethesda)">
        <title>First Draft Genome Sequence of the Pathogenic Fungus Lomentospora prolificans (Formerly Scedosporium prolificans).</title>
        <authorList>
            <person name="Luo R."/>
            <person name="Zimin A."/>
            <person name="Workman R."/>
            <person name="Fan Y."/>
            <person name="Pertea G."/>
            <person name="Grossman N."/>
            <person name="Wear M.P."/>
            <person name="Jia B."/>
            <person name="Miller H."/>
            <person name="Casadevall A."/>
            <person name="Timp W."/>
            <person name="Zhang S.X."/>
            <person name="Salzberg S.L."/>
        </authorList>
    </citation>
    <scope>NUCLEOTIDE SEQUENCE [LARGE SCALE GENOMIC DNA]</scope>
    <source>
        <strain evidence="3 4">JHH-5317</strain>
    </source>
</reference>
<feature type="compositionally biased region" description="Basic and acidic residues" evidence="1">
    <location>
        <begin position="186"/>
        <end position="200"/>
    </location>
</feature>
<protein>
    <recommendedName>
        <fullName evidence="2">WW domain-containing protein</fullName>
    </recommendedName>
</protein>
<sequence>MSFLKQFTKEFDTLTASFSDKKDKGQSPSHQSSGQRDYAQPGYHQPYHGGGSPYPPQQGYQGGGQPPYQGYGSPPPEQHHGYNSPPPSGPSVGPPMPDNLPPLPQGWIAQWDAQSSRYYYAEQATGRTQWERPLPPGYSANPPTGSDSHSRGHGVPYAGGHGGYPQGGPYGGGPYGGGPYGGGHYGDGHYSDGHQKEKRSGKSGMLMGAAGGLAVGAIGGALVANALDDSDEEHHHHYYRGGAPNAPPGVLPPTDADGDSVSSSDREEVEEAREKYEEALRDAQDSDASSSDLEELEEAREEYEEIYEEVYED</sequence>
<feature type="domain" description="WW" evidence="2">
    <location>
        <begin position="101"/>
        <end position="135"/>
    </location>
</feature>
<organism evidence="3 4">
    <name type="scientific">Lomentospora prolificans</name>
    <dbReference type="NCBI Taxonomy" id="41688"/>
    <lineage>
        <taxon>Eukaryota</taxon>
        <taxon>Fungi</taxon>
        <taxon>Dikarya</taxon>
        <taxon>Ascomycota</taxon>
        <taxon>Pezizomycotina</taxon>
        <taxon>Sordariomycetes</taxon>
        <taxon>Hypocreomycetidae</taxon>
        <taxon>Microascales</taxon>
        <taxon>Microascaceae</taxon>
        <taxon>Lomentospora</taxon>
    </lineage>
</organism>
<dbReference type="InterPro" id="IPR001202">
    <property type="entry name" value="WW_dom"/>
</dbReference>
<dbReference type="EMBL" id="NLAX01001623">
    <property type="protein sequence ID" value="PKS05083.1"/>
    <property type="molecule type" value="Genomic_DNA"/>
</dbReference>
<dbReference type="SUPFAM" id="SSF51045">
    <property type="entry name" value="WW domain"/>
    <property type="match status" value="1"/>
</dbReference>
<name>A0A2N3MY30_9PEZI</name>
<feature type="region of interest" description="Disordered" evidence="1">
    <location>
        <begin position="126"/>
        <end position="207"/>
    </location>
</feature>
<evidence type="ECO:0000313" key="3">
    <source>
        <dbReference type="EMBL" id="PKS05083.1"/>
    </source>
</evidence>
<evidence type="ECO:0000313" key="4">
    <source>
        <dbReference type="Proteomes" id="UP000233524"/>
    </source>
</evidence>
<dbReference type="AlphaFoldDB" id="A0A2N3MY30"/>
<accession>A0A2N3MY30</accession>
<comment type="caution">
    <text evidence="3">The sequence shown here is derived from an EMBL/GenBank/DDBJ whole genome shotgun (WGS) entry which is preliminary data.</text>
</comment>
<dbReference type="OrthoDB" id="2444812at2759"/>
<dbReference type="VEuPathDB" id="FungiDB:jhhlp_008450"/>
<dbReference type="SMART" id="SM00456">
    <property type="entry name" value="WW"/>
    <property type="match status" value="1"/>
</dbReference>
<feature type="compositionally biased region" description="Pro residues" evidence="1">
    <location>
        <begin position="84"/>
        <end position="104"/>
    </location>
</feature>
<dbReference type="STRING" id="41688.A0A2N3MY30"/>
<dbReference type="InterPro" id="IPR036020">
    <property type="entry name" value="WW_dom_sf"/>
</dbReference>
<proteinExistence type="predicted"/>
<dbReference type="PROSITE" id="PS01159">
    <property type="entry name" value="WW_DOMAIN_1"/>
    <property type="match status" value="1"/>
</dbReference>
<keyword evidence="4" id="KW-1185">Reference proteome</keyword>
<feature type="region of interest" description="Disordered" evidence="1">
    <location>
        <begin position="231"/>
        <end position="313"/>
    </location>
</feature>
<feature type="compositionally biased region" description="Gly residues" evidence="1">
    <location>
        <begin position="157"/>
        <end position="185"/>
    </location>
</feature>
<feature type="compositionally biased region" description="Basic and acidic residues" evidence="1">
    <location>
        <begin position="272"/>
        <end position="284"/>
    </location>
</feature>
<dbReference type="FunCoup" id="A0A2N3MY30">
    <property type="interactions" value="61"/>
</dbReference>
<dbReference type="CDD" id="cd00201">
    <property type="entry name" value="WW"/>
    <property type="match status" value="1"/>
</dbReference>
<feature type="compositionally biased region" description="Acidic residues" evidence="1">
    <location>
        <begin position="292"/>
        <end position="313"/>
    </location>
</feature>
<dbReference type="Pfam" id="PF00397">
    <property type="entry name" value="WW"/>
    <property type="match status" value="1"/>
</dbReference>
<feature type="compositionally biased region" description="Polar residues" evidence="1">
    <location>
        <begin position="26"/>
        <end position="35"/>
    </location>
</feature>